<protein>
    <submittedName>
        <fullName evidence="2">Uncharacterized protein</fullName>
    </submittedName>
</protein>
<evidence type="ECO:0000313" key="2">
    <source>
        <dbReference type="EMBL" id="MCI33087.1"/>
    </source>
</evidence>
<organism evidence="2 3">
    <name type="scientific">Trifolium medium</name>
    <dbReference type="NCBI Taxonomy" id="97028"/>
    <lineage>
        <taxon>Eukaryota</taxon>
        <taxon>Viridiplantae</taxon>
        <taxon>Streptophyta</taxon>
        <taxon>Embryophyta</taxon>
        <taxon>Tracheophyta</taxon>
        <taxon>Spermatophyta</taxon>
        <taxon>Magnoliopsida</taxon>
        <taxon>eudicotyledons</taxon>
        <taxon>Gunneridae</taxon>
        <taxon>Pentapetalae</taxon>
        <taxon>rosids</taxon>
        <taxon>fabids</taxon>
        <taxon>Fabales</taxon>
        <taxon>Fabaceae</taxon>
        <taxon>Papilionoideae</taxon>
        <taxon>50 kb inversion clade</taxon>
        <taxon>NPAAA clade</taxon>
        <taxon>Hologalegina</taxon>
        <taxon>IRL clade</taxon>
        <taxon>Trifolieae</taxon>
        <taxon>Trifolium</taxon>
    </lineage>
</organism>
<reference evidence="2 3" key="1">
    <citation type="journal article" date="2018" name="Front. Plant Sci.">
        <title>Red Clover (Trifolium pratense) and Zigzag Clover (T. medium) - A Picture of Genomic Similarities and Differences.</title>
        <authorList>
            <person name="Dluhosova J."/>
            <person name="Istvanek J."/>
            <person name="Nedelnik J."/>
            <person name="Repkova J."/>
        </authorList>
    </citation>
    <scope>NUCLEOTIDE SEQUENCE [LARGE SCALE GENOMIC DNA]</scope>
    <source>
        <strain evidence="3">cv. 10/8</strain>
        <tissue evidence="2">Leaf</tissue>
    </source>
</reference>
<feature type="non-terminal residue" evidence="2">
    <location>
        <position position="1"/>
    </location>
</feature>
<dbReference type="AlphaFoldDB" id="A0A392RA54"/>
<comment type="caution">
    <text evidence="2">The sequence shown here is derived from an EMBL/GenBank/DDBJ whole genome shotgun (WGS) entry which is preliminary data.</text>
</comment>
<evidence type="ECO:0000256" key="1">
    <source>
        <dbReference type="SAM" id="MobiDB-lite"/>
    </source>
</evidence>
<name>A0A392RA54_9FABA</name>
<proteinExistence type="predicted"/>
<accession>A0A392RA54</accession>
<feature type="non-terminal residue" evidence="2">
    <location>
        <position position="116"/>
    </location>
</feature>
<dbReference type="Proteomes" id="UP000265520">
    <property type="component" value="Unassembled WGS sequence"/>
</dbReference>
<feature type="region of interest" description="Disordered" evidence="1">
    <location>
        <begin position="65"/>
        <end position="89"/>
    </location>
</feature>
<dbReference type="EMBL" id="LXQA010201398">
    <property type="protein sequence ID" value="MCI33087.1"/>
    <property type="molecule type" value="Genomic_DNA"/>
</dbReference>
<sequence>GGKKKSDKPRGPPSLFSNYTPLIASCERILSEYHKAHNHVTEECIHLKDAIEVLIRDGHLKRFIQNKENPLPEPRQTSNIEEEKPASAGQDLKQVAMCISRLEDFFVPEHLEDKYA</sequence>
<evidence type="ECO:0000313" key="3">
    <source>
        <dbReference type="Proteomes" id="UP000265520"/>
    </source>
</evidence>
<keyword evidence="3" id="KW-1185">Reference proteome</keyword>